<name>A0A0C1ZC04_9VIBR</name>
<accession>A0A0C1ZC04</accession>
<evidence type="ECO:0000313" key="2">
    <source>
        <dbReference type="Proteomes" id="UP000031586"/>
    </source>
</evidence>
<organism evidence="1 2">
    <name type="scientific">Vibrio owensii CAIM 1854 = LMG 25443</name>
    <dbReference type="NCBI Taxonomy" id="1229493"/>
    <lineage>
        <taxon>Bacteria</taxon>
        <taxon>Pseudomonadati</taxon>
        <taxon>Pseudomonadota</taxon>
        <taxon>Gammaproteobacteria</taxon>
        <taxon>Vibrionales</taxon>
        <taxon>Vibrionaceae</taxon>
        <taxon>Vibrio</taxon>
    </lineage>
</organism>
<protein>
    <submittedName>
        <fullName evidence="1">Chemotaxis protein</fullName>
    </submittedName>
</protein>
<proteinExistence type="predicted"/>
<gene>
    <name evidence="1" type="ORF">H735_25350</name>
</gene>
<comment type="caution">
    <text evidence="1">The sequence shown here is derived from an EMBL/GenBank/DDBJ whole genome shotgun (WGS) entry which is preliminary data.</text>
</comment>
<dbReference type="EMBL" id="JPRD01000054">
    <property type="protein sequence ID" value="KIF50366.1"/>
    <property type="molecule type" value="Genomic_DNA"/>
</dbReference>
<sequence length="244" mass="26942">MDDLEFRRRILSDPKQKDEEILQALAENDANSKFVDDVLDLDLKIKQAMNVDVPEDLADKILFSQTSNALDDDKVVRPNFARKAMALAASVAFTAGLLVGQINWGNVIVSPAQASLADTAMKHVVAEKEFVNQLDENVSNRQVNAKMMPFHYQINGDFPYHVYYLNHCGFGESNNALHMVFQGKEGKVTMFVTDVKSDQKVDFDKDGMSGVVKPVGKASMILVGNSGEDVEAIAAKLAPMMEPM</sequence>
<dbReference type="GeneID" id="47100723"/>
<reference evidence="1 2" key="1">
    <citation type="submission" date="2014-07" db="EMBL/GenBank/DDBJ databases">
        <title>Unique and conserved regions in Vibrio harveyi and related species in comparison with the shrimp pathogen Vibrio harveyi CAIM 1792.</title>
        <authorList>
            <person name="Espinoza-Valles I."/>
            <person name="Vora G."/>
            <person name="Leekitcharoenphon P."/>
            <person name="Ussery D."/>
            <person name="Hoj L."/>
            <person name="Gomez-Gil B."/>
        </authorList>
    </citation>
    <scope>NUCLEOTIDE SEQUENCE [LARGE SCALE GENOMIC DNA]</scope>
    <source>
        <strain evidence="2">CAIM 1854 / LMG 25443</strain>
    </source>
</reference>
<dbReference type="Pfam" id="PF11859">
    <property type="entry name" value="DUF3379"/>
    <property type="match status" value="1"/>
</dbReference>
<dbReference type="InterPro" id="IPR021806">
    <property type="entry name" value="DUF3379"/>
</dbReference>
<dbReference type="AlphaFoldDB" id="A0A0C1ZC04"/>
<dbReference type="RefSeq" id="WP_020197091.1">
    <property type="nucleotide sequence ID" value="NZ_BAOH01000102.1"/>
</dbReference>
<evidence type="ECO:0000313" key="1">
    <source>
        <dbReference type="EMBL" id="KIF50366.1"/>
    </source>
</evidence>
<dbReference type="Proteomes" id="UP000031586">
    <property type="component" value="Unassembled WGS sequence"/>
</dbReference>
<dbReference type="PATRIC" id="fig|1229493.5.peg.4641"/>